<sequence>MTKSIEIKEENIMELNKYIDQLIKENQPSPCIFKKCNADTAAELLKILGISTNECISEKHDGNHKFQFYTNEKQIIRITVYCNGWIQVWVNDDPLYSLYM</sequence>
<dbReference type="RefSeq" id="WP_044920698.1">
    <property type="nucleotide sequence ID" value="NZ_CYXT01000017.1"/>
</dbReference>
<evidence type="ECO:0000313" key="2">
    <source>
        <dbReference type="Proteomes" id="UP000095598"/>
    </source>
</evidence>
<protein>
    <submittedName>
        <fullName evidence="1">Uncharacterized protein</fullName>
    </submittedName>
</protein>
<accession>A0A173TLA6</accession>
<dbReference type="AlphaFoldDB" id="A0A173TLA6"/>
<dbReference type="Proteomes" id="UP000095598">
    <property type="component" value="Unassembled WGS sequence"/>
</dbReference>
<evidence type="ECO:0000313" key="1">
    <source>
        <dbReference type="EMBL" id="CUN03642.1"/>
    </source>
</evidence>
<name>A0A173TLA6_ANAHA</name>
<reference evidence="1 2" key="1">
    <citation type="submission" date="2015-09" db="EMBL/GenBank/DDBJ databases">
        <authorList>
            <consortium name="Pathogen Informatics"/>
        </authorList>
    </citation>
    <scope>NUCLEOTIDE SEQUENCE [LARGE SCALE GENOMIC DNA]</scope>
    <source>
        <strain evidence="1 2">2789STDY5608868</strain>
    </source>
</reference>
<organism evidence="1 2">
    <name type="scientific">Anaerostipes hadrus</name>
    <dbReference type="NCBI Taxonomy" id="649756"/>
    <lineage>
        <taxon>Bacteria</taxon>
        <taxon>Bacillati</taxon>
        <taxon>Bacillota</taxon>
        <taxon>Clostridia</taxon>
        <taxon>Lachnospirales</taxon>
        <taxon>Lachnospiraceae</taxon>
        <taxon>Anaerostipes</taxon>
    </lineage>
</organism>
<proteinExistence type="predicted"/>
<dbReference type="EMBL" id="CYXT01000017">
    <property type="protein sequence ID" value="CUN03642.1"/>
    <property type="molecule type" value="Genomic_DNA"/>
</dbReference>
<gene>
    <name evidence="1" type="ORF">ERS852425_02199</name>
</gene>